<protein>
    <submittedName>
        <fullName evidence="1">Uncharacterized protein</fullName>
    </submittedName>
</protein>
<organism evidence="1 2">
    <name type="scientific">Lucilia cuprina</name>
    <name type="common">Green bottle fly</name>
    <name type="synonym">Australian sheep blowfly</name>
    <dbReference type="NCBI Taxonomy" id="7375"/>
    <lineage>
        <taxon>Eukaryota</taxon>
        <taxon>Metazoa</taxon>
        <taxon>Ecdysozoa</taxon>
        <taxon>Arthropoda</taxon>
        <taxon>Hexapoda</taxon>
        <taxon>Insecta</taxon>
        <taxon>Pterygota</taxon>
        <taxon>Neoptera</taxon>
        <taxon>Endopterygota</taxon>
        <taxon>Diptera</taxon>
        <taxon>Brachycera</taxon>
        <taxon>Muscomorpha</taxon>
        <taxon>Oestroidea</taxon>
        <taxon>Calliphoridae</taxon>
        <taxon>Luciliinae</taxon>
        <taxon>Lucilia</taxon>
    </lineage>
</organism>
<accession>A0A0L0C457</accession>
<evidence type="ECO:0000313" key="2">
    <source>
        <dbReference type="Proteomes" id="UP000037069"/>
    </source>
</evidence>
<reference evidence="1 2" key="1">
    <citation type="journal article" date="2015" name="Nat. Commun.">
        <title>Lucilia cuprina genome unlocks parasitic fly biology to underpin future interventions.</title>
        <authorList>
            <person name="Anstead C.A."/>
            <person name="Korhonen P.K."/>
            <person name="Young N.D."/>
            <person name="Hall R.S."/>
            <person name="Jex A.R."/>
            <person name="Murali S.C."/>
            <person name="Hughes D.S."/>
            <person name="Lee S.F."/>
            <person name="Perry T."/>
            <person name="Stroehlein A.J."/>
            <person name="Ansell B.R."/>
            <person name="Breugelmans B."/>
            <person name="Hofmann A."/>
            <person name="Qu J."/>
            <person name="Dugan S."/>
            <person name="Lee S.L."/>
            <person name="Chao H."/>
            <person name="Dinh H."/>
            <person name="Han Y."/>
            <person name="Doddapaneni H.V."/>
            <person name="Worley K.C."/>
            <person name="Muzny D.M."/>
            <person name="Ioannidis P."/>
            <person name="Waterhouse R.M."/>
            <person name="Zdobnov E.M."/>
            <person name="James P.J."/>
            <person name="Bagnall N.H."/>
            <person name="Kotze A.C."/>
            <person name="Gibbs R.A."/>
            <person name="Richards S."/>
            <person name="Batterham P."/>
            <person name="Gasser R.B."/>
        </authorList>
    </citation>
    <scope>NUCLEOTIDE SEQUENCE [LARGE SCALE GENOMIC DNA]</scope>
    <source>
        <strain evidence="1 2">LS</strain>
        <tissue evidence="1">Full body</tissue>
    </source>
</reference>
<proteinExistence type="predicted"/>
<comment type="caution">
    <text evidence="1">The sequence shown here is derived from an EMBL/GenBank/DDBJ whole genome shotgun (WGS) entry which is preliminary data.</text>
</comment>
<keyword evidence="2" id="KW-1185">Reference proteome</keyword>
<gene>
    <name evidence="1" type="ORF">FF38_01142</name>
</gene>
<evidence type="ECO:0000313" key="1">
    <source>
        <dbReference type="EMBL" id="KNC26259.1"/>
    </source>
</evidence>
<dbReference type="AlphaFoldDB" id="A0A0L0C457"/>
<feature type="non-terminal residue" evidence="1">
    <location>
        <position position="135"/>
    </location>
</feature>
<dbReference type="Proteomes" id="UP000037069">
    <property type="component" value="Unassembled WGS sequence"/>
</dbReference>
<dbReference type="EMBL" id="JRES01000997">
    <property type="protein sequence ID" value="KNC26259.1"/>
    <property type="molecule type" value="Genomic_DNA"/>
</dbReference>
<sequence>MDRRKTKWTESPHLTKDRYEVFFYTRLDFRSVYSLDYRSVYSIEYKSVYSLEYRSVYSLYGIRLTLYNNHSLILVGAFARFQLHYEVFVVDSRICEQKSETLNKTPDYKYKYAGVKVKYCKDVKDEAPNTIFTIR</sequence>
<name>A0A0L0C457_LUCCU</name>